<dbReference type="InterPro" id="IPR038595">
    <property type="entry name" value="LOR_sf"/>
</dbReference>
<gene>
    <name evidence="3" type="ORF">PARMNEM_LOCUS20156</name>
</gene>
<evidence type="ECO:0000256" key="1">
    <source>
        <dbReference type="ARBA" id="ARBA00005350"/>
    </source>
</evidence>
<comment type="cofactor">
    <cofactor evidence="2">
        <name>Ca(2+)</name>
        <dbReference type="ChEBI" id="CHEBI:29108"/>
    </cofactor>
</comment>
<comment type="function">
    <text evidence="2">May mediate accelerated ATP-independent bidirectional transbilayer migration of phospholipids upon binding calcium ions that results in a loss of phospholipid asymmetry in the plasma membrane.</text>
</comment>
<protein>
    <recommendedName>
        <fullName evidence="2">Phospholipid scramblase</fullName>
    </recommendedName>
</protein>
<sequence>MRNASSCKNGEEMSTEEIPLGIKLLTGLNKVLIRQKVTAFPNNKYVVLAPDSSVVFYAKEDSGILDRVLGGTSRAFEINVFDTEKKEVIRLRRPFTMGLDVKMDVAVCGKAVSVVRKEVTFCKPIININDSSDKPAFRVKGPVFTTSECDFELFTKSKQRIGVIRKKWSGMAREALTNADNYVIEFPADLDVRFKAAVIGTCFLIDFMYYEN</sequence>
<keyword evidence="2" id="KW-0449">Lipoprotein</keyword>
<dbReference type="PANTHER" id="PTHR23248">
    <property type="entry name" value="PHOSPHOLIPID SCRAMBLASE-RELATED"/>
    <property type="match status" value="1"/>
</dbReference>
<comment type="similarity">
    <text evidence="1 2">Belongs to the phospholipid scramblase family.</text>
</comment>
<evidence type="ECO:0000313" key="4">
    <source>
        <dbReference type="Proteomes" id="UP001314205"/>
    </source>
</evidence>
<name>A0AAV1M328_9NEOP</name>
<keyword evidence="2" id="KW-0564">Palmitate</keyword>
<organism evidence="3 4">
    <name type="scientific">Parnassius mnemosyne</name>
    <name type="common">clouded apollo</name>
    <dbReference type="NCBI Taxonomy" id="213953"/>
    <lineage>
        <taxon>Eukaryota</taxon>
        <taxon>Metazoa</taxon>
        <taxon>Ecdysozoa</taxon>
        <taxon>Arthropoda</taxon>
        <taxon>Hexapoda</taxon>
        <taxon>Insecta</taxon>
        <taxon>Pterygota</taxon>
        <taxon>Neoptera</taxon>
        <taxon>Endopterygota</taxon>
        <taxon>Lepidoptera</taxon>
        <taxon>Glossata</taxon>
        <taxon>Ditrysia</taxon>
        <taxon>Papilionoidea</taxon>
        <taxon>Papilionidae</taxon>
        <taxon>Parnassiinae</taxon>
        <taxon>Parnassini</taxon>
        <taxon>Parnassius</taxon>
        <taxon>Driopa</taxon>
    </lineage>
</organism>
<dbReference type="Proteomes" id="UP001314205">
    <property type="component" value="Unassembled WGS sequence"/>
</dbReference>
<dbReference type="InterPro" id="IPR005552">
    <property type="entry name" value="Scramblase"/>
</dbReference>
<keyword evidence="2" id="KW-0106">Calcium</keyword>
<dbReference type="AlphaFoldDB" id="A0AAV1M328"/>
<dbReference type="PANTHER" id="PTHR23248:SF9">
    <property type="entry name" value="PHOSPHOLIPID SCRAMBLASE"/>
    <property type="match status" value="1"/>
</dbReference>
<dbReference type="EMBL" id="CAVLGL010000137">
    <property type="protein sequence ID" value="CAK1601540.1"/>
    <property type="molecule type" value="Genomic_DNA"/>
</dbReference>
<keyword evidence="4" id="KW-1185">Reference proteome</keyword>
<dbReference type="InterPro" id="IPR025659">
    <property type="entry name" value="Tubby-like_C"/>
</dbReference>
<dbReference type="GO" id="GO:0017128">
    <property type="term" value="F:phospholipid scramblase activity"/>
    <property type="evidence" value="ECO:0007669"/>
    <property type="project" value="InterPro"/>
</dbReference>
<evidence type="ECO:0000313" key="3">
    <source>
        <dbReference type="EMBL" id="CAK1601540.1"/>
    </source>
</evidence>
<accession>A0AAV1M328</accession>
<reference evidence="3 4" key="1">
    <citation type="submission" date="2023-11" db="EMBL/GenBank/DDBJ databases">
        <authorList>
            <person name="Hedman E."/>
            <person name="Englund M."/>
            <person name="Stromberg M."/>
            <person name="Nyberg Akerstrom W."/>
            <person name="Nylinder S."/>
            <person name="Jareborg N."/>
            <person name="Kallberg Y."/>
            <person name="Kronander E."/>
        </authorList>
    </citation>
    <scope>NUCLEOTIDE SEQUENCE [LARGE SCALE GENOMIC DNA]</scope>
</reference>
<dbReference type="SUPFAM" id="SSF54518">
    <property type="entry name" value="Tubby C-terminal domain-like"/>
    <property type="match status" value="1"/>
</dbReference>
<comment type="caution">
    <text evidence="3">The sequence shown here is derived from an EMBL/GenBank/DDBJ whole genome shotgun (WGS) entry which is preliminary data.</text>
</comment>
<proteinExistence type="inferred from homology"/>
<dbReference type="Pfam" id="PF03803">
    <property type="entry name" value="Scramblase"/>
    <property type="match status" value="1"/>
</dbReference>
<dbReference type="Gene3D" id="2.40.160.200">
    <property type="entry name" value="LURP1-related"/>
    <property type="match status" value="1"/>
</dbReference>
<dbReference type="GO" id="GO:0005886">
    <property type="term" value="C:plasma membrane"/>
    <property type="evidence" value="ECO:0007669"/>
    <property type="project" value="TreeGrafter"/>
</dbReference>
<evidence type="ECO:0000256" key="2">
    <source>
        <dbReference type="RuleBase" id="RU363116"/>
    </source>
</evidence>